<evidence type="ECO:0000313" key="3">
    <source>
        <dbReference type="Proteomes" id="UP001528912"/>
    </source>
</evidence>
<gene>
    <name evidence="2" type="ORF">P4R38_08035</name>
</gene>
<dbReference type="RefSeq" id="WP_277191802.1">
    <property type="nucleotide sequence ID" value="NZ_JAROAV010000024.1"/>
</dbReference>
<dbReference type="Proteomes" id="UP001528912">
    <property type="component" value="Unassembled WGS sequence"/>
</dbReference>
<organism evidence="2 3">
    <name type="scientific">Luteipulveratus flavus</name>
    <dbReference type="NCBI Taxonomy" id="3031728"/>
    <lineage>
        <taxon>Bacteria</taxon>
        <taxon>Bacillati</taxon>
        <taxon>Actinomycetota</taxon>
        <taxon>Actinomycetes</taxon>
        <taxon>Micrococcales</taxon>
        <taxon>Dermacoccaceae</taxon>
        <taxon>Luteipulveratus</taxon>
    </lineage>
</organism>
<protein>
    <submittedName>
        <fullName evidence="2">ScyD/ScyE family protein</fullName>
    </submittedName>
</protein>
<sequence>MTARRVRPRTRSAVAMLAAAGIALTVGQVAAPSASAATAPRPVATGLDNPRHLAFSPDGTLYVAESGRGGSGPCFGGAEGRVCLGASGAVTAVHRGAQRRVVTGLPSLAGADGSSATGPADLSLTGNRNITIGIGLGGTTAVRDSLGSGARWLGTLVSGRLAPKPRLSVLADVAGYENSDPDGAGVDSNTSGLVRVGNAYAVTDAGGNDLVRFGKHGRSSTLAVFPERLVDAPPIPGLPPKIPMQAVPTGVAVGADGAYYVSQLTGFPFPPGASTIWRVVPGRAPQPYATGLTNVTDLTWDHGSLYAVQLADGGLLAADGLPMGSLLKVGRGSAHSTVAGNLPAPYGVAVRGGTAYVTTCSVCAGGGSVVAIPLR</sequence>
<dbReference type="InterPro" id="IPR011042">
    <property type="entry name" value="6-blade_b-propeller_TolB-like"/>
</dbReference>
<dbReference type="Gene3D" id="2.120.10.30">
    <property type="entry name" value="TolB, C-terminal domain"/>
    <property type="match status" value="1"/>
</dbReference>
<dbReference type="InterPro" id="IPR048031">
    <property type="entry name" value="ScyD/ScyE-like"/>
</dbReference>
<dbReference type="InterPro" id="IPR011041">
    <property type="entry name" value="Quinoprot_gluc/sorb_DH_b-prop"/>
</dbReference>
<feature type="signal peptide" evidence="1">
    <location>
        <begin position="1"/>
        <end position="30"/>
    </location>
</feature>
<keyword evidence="3" id="KW-1185">Reference proteome</keyword>
<dbReference type="EMBL" id="JAROAV010000024">
    <property type="protein sequence ID" value="MDF8264186.1"/>
    <property type="molecule type" value="Genomic_DNA"/>
</dbReference>
<dbReference type="SUPFAM" id="SSF50952">
    <property type="entry name" value="Soluble quinoprotein glucose dehydrogenase"/>
    <property type="match status" value="1"/>
</dbReference>
<reference evidence="2 3" key="1">
    <citation type="submission" date="2023-03" db="EMBL/GenBank/DDBJ databases">
        <title>YIM 133296 draft genome.</title>
        <authorList>
            <person name="Xiong L."/>
        </authorList>
    </citation>
    <scope>NUCLEOTIDE SEQUENCE [LARGE SCALE GENOMIC DNA]</scope>
    <source>
        <strain evidence="2 3">YIM 133296</strain>
    </source>
</reference>
<accession>A0ABT6C638</accession>
<evidence type="ECO:0000256" key="1">
    <source>
        <dbReference type="SAM" id="SignalP"/>
    </source>
</evidence>
<dbReference type="NCBIfam" id="NF033206">
    <property type="entry name" value="ScyE_fam"/>
    <property type="match status" value="1"/>
</dbReference>
<comment type="caution">
    <text evidence="2">The sequence shown here is derived from an EMBL/GenBank/DDBJ whole genome shotgun (WGS) entry which is preliminary data.</text>
</comment>
<evidence type="ECO:0000313" key="2">
    <source>
        <dbReference type="EMBL" id="MDF8264186.1"/>
    </source>
</evidence>
<proteinExistence type="predicted"/>
<keyword evidence="1" id="KW-0732">Signal</keyword>
<name>A0ABT6C638_9MICO</name>
<feature type="chain" id="PRO_5046822785" evidence="1">
    <location>
        <begin position="31"/>
        <end position="375"/>
    </location>
</feature>